<name>A0A6A7N7G7_9BURK</name>
<keyword evidence="5" id="KW-0408">Iron</keyword>
<evidence type="ECO:0000256" key="2">
    <source>
        <dbReference type="ARBA" id="ARBA00022559"/>
    </source>
</evidence>
<dbReference type="RefSeq" id="WP_152840234.1">
    <property type="nucleotide sequence ID" value="NZ_WHUG01000010.1"/>
</dbReference>
<accession>A0A6A7N7G7</accession>
<dbReference type="PANTHER" id="PTHR30521:SF5">
    <property type="entry name" value="BLR4509 PROTEIN"/>
    <property type="match status" value="1"/>
</dbReference>
<evidence type="ECO:0000256" key="3">
    <source>
        <dbReference type="ARBA" id="ARBA00022723"/>
    </source>
</evidence>
<evidence type="ECO:0000256" key="4">
    <source>
        <dbReference type="ARBA" id="ARBA00023002"/>
    </source>
</evidence>
<sequence length="460" mass="50337">MSIFDKIKAAVTPAPALELHDIQATLLFDRPDPYFGTHVLLRIDTPEGGRTLLSRLAPHVRSAADARGNDAAWIAVALSHGALVALEVPAASLESFPDTFREGMAARADRLMDTGANAPEHWEAPYGSGQVHVTVSIFAPDEASWRQAMDTARSQFDALQGVTLLGSHDFGAQPDSRNPFGYRDNISNPAIEGSPMPAAPSPDPAIKAGEFILGYPGESGVPLAMPSPPELGRNGSFVVLRKYRADAAAFNRFLRDNAETPQQQELLAAKLVGRWRSGAPLTLAPERDDPALGADRQRNNDFGYGDDQAGLQAPPGCHIRRMNPRDSKLAVLTDVNLHRIARRSTTFGPPWRADLLEDDGAERGLFFIGLSARAHATTEFMQQEWINHGNFVDLGKERDPIVGTQPEDSTYTIPQCPVRRRIHGIHSFCTLRGGEYLFMPSLSALHWLSQPNPHKQAIFR</sequence>
<dbReference type="AlphaFoldDB" id="A0A6A7N7G7"/>
<dbReference type="PANTHER" id="PTHR30521">
    <property type="entry name" value="DEFERROCHELATASE/PEROXIDASE"/>
    <property type="match status" value="1"/>
</dbReference>
<reference evidence="7 8" key="1">
    <citation type="submission" date="2019-10" db="EMBL/GenBank/DDBJ databases">
        <title>Two novel species isolated from a subtropical stream in China.</title>
        <authorList>
            <person name="Lu H."/>
        </authorList>
    </citation>
    <scope>NUCLEOTIDE SEQUENCE [LARGE SCALE GENOMIC DNA]</scope>
    <source>
        <strain evidence="7 8">FT29W</strain>
    </source>
</reference>
<dbReference type="InterPro" id="IPR011008">
    <property type="entry name" value="Dimeric_a/b-barrel"/>
</dbReference>
<feature type="region of interest" description="Disordered" evidence="6">
    <location>
        <begin position="281"/>
        <end position="307"/>
    </location>
</feature>
<keyword evidence="8" id="KW-1185">Reference proteome</keyword>
<dbReference type="GO" id="GO:0004601">
    <property type="term" value="F:peroxidase activity"/>
    <property type="evidence" value="ECO:0007669"/>
    <property type="project" value="UniProtKB-KW"/>
</dbReference>
<dbReference type="EMBL" id="WHUG01000010">
    <property type="protein sequence ID" value="MQA40959.1"/>
    <property type="molecule type" value="Genomic_DNA"/>
</dbReference>
<evidence type="ECO:0000256" key="1">
    <source>
        <dbReference type="ARBA" id="ARBA00001970"/>
    </source>
</evidence>
<feature type="compositionally biased region" description="Basic and acidic residues" evidence="6">
    <location>
        <begin position="285"/>
        <end position="299"/>
    </location>
</feature>
<keyword evidence="4" id="KW-0560">Oxidoreductase</keyword>
<dbReference type="NCBIfam" id="TIGR01413">
    <property type="entry name" value="Dyp_perox_fam"/>
    <property type="match status" value="1"/>
</dbReference>
<keyword evidence="3" id="KW-0479">Metal-binding</keyword>
<dbReference type="InterPro" id="IPR006314">
    <property type="entry name" value="Dyp_peroxidase"/>
</dbReference>
<comment type="cofactor">
    <cofactor evidence="1">
        <name>heme b</name>
        <dbReference type="ChEBI" id="CHEBI:60344"/>
    </cofactor>
</comment>
<dbReference type="GO" id="GO:0046872">
    <property type="term" value="F:metal ion binding"/>
    <property type="evidence" value="ECO:0007669"/>
    <property type="project" value="UniProtKB-KW"/>
</dbReference>
<comment type="caution">
    <text evidence="7">The sequence shown here is derived from an EMBL/GenBank/DDBJ whole genome shotgun (WGS) entry which is preliminary data.</text>
</comment>
<dbReference type="Proteomes" id="UP000440498">
    <property type="component" value="Unassembled WGS sequence"/>
</dbReference>
<evidence type="ECO:0000313" key="8">
    <source>
        <dbReference type="Proteomes" id="UP000440498"/>
    </source>
</evidence>
<gene>
    <name evidence="7" type="ORF">GEV02_22730</name>
</gene>
<dbReference type="GO" id="GO:0005829">
    <property type="term" value="C:cytosol"/>
    <property type="evidence" value="ECO:0007669"/>
    <property type="project" value="TreeGrafter"/>
</dbReference>
<protein>
    <submittedName>
        <fullName evidence="7">Dyp-type peroxidase</fullName>
    </submittedName>
</protein>
<organism evidence="7 8">
    <name type="scientific">Rugamonas aquatica</name>
    <dbReference type="NCBI Taxonomy" id="2743357"/>
    <lineage>
        <taxon>Bacteria</taxon>
        <taxon>Pseudomonadati</taxon>
        <taxon>Pseudomonadota</taxon>
        <taxon>Betaproteobacteria</taxon>
        <taxon>Burkholderiales</taxon>
        <taxon>Oxalobacteraceae</taxon>
        <taxon>Telluria group</taxon>
        <taxon>Rugamonas</taxon>
    </lineage>
</organism>
<evidence type="ECO:0000256" key="6">
    <source>
        <dbReference type="SAM" id="MobiDB-lite"/>
    </source>
</evidence>
<dbReference type="PROSITE" id="PS51404">
    <property type="entry name" value="DYP_PEROXIDASE"/>
    <property type="match status" value="1"/>
</dbReference>
<dbReference type="GO" id="GO:0020037">
    <property type="term" value="F:heme binding"/>
    <property type="evidence" value="ECO:0007669"/>
    <property type="project" value="InterPro"/>
</dbReference>
<evidence type="ECO:0000256" key="5">
    <source>
        <dbReference type="ARBA" id="ARBA00023004"/>
    </source>
</evidence>
<evidence type="ECO:0000313" key="7">
    <source>
        <dbReference type="EMBL" id="MQA40959.1"/>
    </source>
</evidence>
<dbReference type="SUPFAM" id="SSF54909">
    <property type="entry name" value="Dimeric alpha+beta barrel"/>
    <property type="match status" value="1"/>
</dbReference>
<proteinExistence type="predicted"/>
<keyword evidence="2 7" id="KW-0575">Peroxidase</keyword>